<dbReference type="CDD" id="cd05380">
    <property type="entry name" value="CAP_euk"/>
    <property type="match status" value="2"/>
</dbReference>
<dbReference type="SMART" id="SM00198">
    <property type="entry name" value="SCP"/>
    <property type="match status" value="2"/>
</dbReference>
<feature type="domain" description="SCP" evidence="4">
    <location>
        <begin position="326"/>
        <end position="487"/>
    </location>
</feature>
<evidence type="ECO:0000313" key="6">
    <source>
        <dbReference type="Proteomes" id="UP000183832"/>
    </source>
</evidence>
<feature type="domain" description="SCP" evidence="4">
    <location>
        <begin position="72"/>
        <end position="230"/>
    </location>
</feature>
<evidence type="ECO:0000259" key="4">
    <source>
        <dbReference type="SMART" id="SM00198"/>
    </source>
</evidence>
<dbReference type="InterPro" id="IPR014044">
    <property type="entry name" value="CAP_dom"/>
</dbReference>
<reference evidence="5 6" key="1">
    <citation type="submission" date="2015-04" db="EMBL/GenBank/DDBJ databases">
        <authorList>
            <person name="Syromyatnikov M.Y."/>
            <person name="Popov V.N."/>
        </authorList>
    </citation>
    <scope>NUCLEOTIDE SEQUENCE [LARGE SCALE GENOMIC DNA]</scope>
</reference>
<dbReference type="AlphaFoldDB" id="A0A1J1IUR2"/>
<organism evidence="5 6">
    <name type="scientific">Clunio marinus</name>
    <dbReference type="NCBI Taxonomy" id="568069"/>
    <lineage>
        <taxon>Eukaryota</taxon>
        <taxon>Metazoa</taxon>
        <taxon>Ecdysozoa</taxon>
        <taxon>Arthropoda</taxon>
        <taxon>Hexapoda</taxon>
        <taxon>Insecta</taxon>
        <taxon>Pterygota</taxon>
        <taxon>Neoptera</taxon>
        <taxon>Endopterygota</taxon>
        <taxon>Diptera</taxon>
        <taxon>Nematocera</taxon>
        <taxon>Chironomoidea</taxon>
        <taxon>Chironomidae</taxon>
        <taxon>Clunio</taxon>
    </lineage>
</organism>
<name>A0A1J1IUR2_9DIPT</name>
<keyword evidence="6" id="KW-1185">Reference proteome</keyword>
<evidence type="ECO:0000256" key="2">
    <source>
        <dbReference type="ARBA" id="ARBA00022525"/>
    </source>
</evidence>
<proteinExistence type="predicted"/>
<feature type="compositionally biased region" description="Gly residues" evidence="3">
    <location>
        <begin position="533"/>
        <end position="548"/>
    </location>
</feature>
<dbReference type="GO" id="GO:0005576">
    <property type="term" value="C:extracellular region"/>
    <property type="evidence" value="ECO:0007669"/>
    <property type="project" value="UniProtKB-SubCell"/>
</dbReference>
<accession>A0A1J1IUR2</accession>
<dbReference type="Proteomes" id="UP000183832">
    <property type="component" value="Unassembled WGS sequence"/>
</dbReference>
<dbReference type="InterPro" id="IPR024491">
    <property type="entry name" value="Se_SelK/SelG"/>
</dbReference>
<evidence type="ECO:0000313" key="5">
    <source>
        <dbReference type="EMBL" id="CRL03995.1"/>
    </source>
</evidence>
<dbReference type="OrthoDB" id="414826at2759"/>
<gene>
    <name evidence="5" type="primary">similar to Venom allergen 5</name>
    <name evidence="5" type="ORF">CLUMA_CG017113</name>
</gene>
<comment type="subcellular location">
    <subcellularLocation>
        <location evidence="1">Secreted</location>
    </subcellularLocation>
</comment>
<dbReference type="STRING" id="568069.A0A1J1IUR2"/>
<dbReference type="PANTHER" id="PTHR10334">
    <property type="entry name" value="CYSTEINE-RICH SECRETORY PROTEIN-RELATED"/>
    <property type="match status" value="1"/>
</dbReference>
<dbReference type="Pfam" id="PF00188">
    <property type="entry name" value="CAP"/>
    <property type="match status" value="2"/>
</dbReference>
<dbReference type="Pfam" id="PF10961">
    <property type="entry name" value="SelK_SelG"/>
    <property type="match status" value="1"/>
</dbReference>
<sequence length="574" mass="64205">MVFSKFSEFSEVIRLKMWKIILLASVLITCNAFKSDYCKMCPKGLRHVACGNLGRFSSSCPSDRKLVNLSPDNIKSILDNHNKWRNKIANGNEKGFKSAKRMATMMWNQELAKLAEMNVKECKMHHDQCFKLPDFKYPGQNVAYRASTKGFESIDEFVEKSVKSWYDEVSAASQSNIDKCCHSNKGVIGHFTQLVTDRACQVGCAIVQYTENNFKTSLMTCNYAFGNMMGSKVYEVGKAASGCISGKNPKFPALFLAVIVFYLTKEIHAVSPISTNEIDYKSAPYGYDYCEPGLCPRNKKHIGCVNKGHFGHLCSSDARVIELDDYSKRLILHKHNDHRNTIAEGRTPGFPSAVRMGALKWDDELAHLAVLNAMSCEIEHDKCRNTRSFAFAGQNLALGWLLDDHTVDWAIRNFTTEWYIEYKDANPAVIDGFYRSNGPAIGHFTLMVNDKQSKVGCGLVKFTQRMNNYNYRVHVFACNYSWTNVYTLPVYKKGKTASHCLTGRHYYYQGLFKTLFGENVNKGGSRYSRDYRGGSGGGGPGGGGGGPGSRRPPERRIGRIGRMSDVCSPPMGGG</sequence>
<evidence type="ECO:0000256" key="3">
    <source>
        <dbReference type="SAM" id="MobiDB-lite"/>
    </source>
</evidence>
<dbReference type="EMBL" id="CVRI01000061">
    <property type="protein sequence ID" value="CRL03995.1"/>
    <property type="molecule type" value="Genomic_DNA"/>
</dbReference>
<dbReference type="SUPFAM" id="SSF55797">
    <property type="entry name" value="PR-1-like"/>
    <property type="match status" value="2"/>
</dbReference>
<feature type="region of interest" description="Disordered" evidence="3">
    <location>
        <begin position="527"/>
        <end position="574"/>
    </location>
</feature>
<dbReference type="InterPro" id="IPR035940">
    <property type="entry name" value="CAP_sf"/>
</dbReference>
<dbReference type="Gene3D" id="3.40.33.10">
    <property type="entry name" value="CAP"/>
    <property type="match status" value="2"/>
</dbReference>
<dbReference type="InterPro" id="IPR001283">
    <property type="entry name" value="CRISP-related"/>
</dbReference>
<protein>
    <submittedName>
        <fullName evidence="5">CLUMA_CG017113, isoform A</fullName>
    </submittedName>
</protein>
<keyword evidence="2" id="KW-0964">Secreted</keyword>
<evidence type="ECO:0000256" key="1">
    <source>
        <dbReference type="ARBA" id="ARBA00004613"/>
    </source>
</evidence>